<comment type="caution">
    <text evidence="1">The sequence shown here is derived from an EMBL/GenBank/DDBJ whole genome shotgun (WGS) entry which is preliminary data.</text>
</comment>
<dbReference type="AlphaFoldDB" id="A0A5B0QQ98"/>
<organism evidence="1 2">
    <name type="scientific">Puccinia graminis f. sp. tritici</name>
    <dbReference type="NCBI Taxonomy" id="56615"/>
    <lineage>
        <taxon>Eukaryota</taxon>
        <taxon>Fungi</taxon>
        <taxon>Dikarya</taxon>
        <taxon>Basidiomycota</taxon>
        <taxon>Pucciniomycotina</taxon>
        <taxon>Pucciniomycetes</taxon>
        <taxon>Pucciniales</taxon>
        <taxon>Pucciniaceae</taxon>
        <taxon>Puccinia</taxon>
    </lineage>
</organism>
<reference evidence="1 2" key="1">
    <citation type="submission" date="2019-05" db="EMBL/GenBank/DDBJ databases">
        <title>Emergence of the Ug99 lineage of the wheat stem rust pathogen through somatic hybridization.</title>
        <authorList>
            <person name="Li F."/>
            <person name="Upadhyaya N.M."/>
            <person name="Sperschneider J."/>
            <person name="Matny O."/>
            <person name="Nguyen-Phuc H."/>
            <person name="Mago R."/>
            <person name="Raley C."/>
            <person name="Miller M.E."/>
            <person name="Silverstein K.A.T."/>
            <person name="Henningsen E."/>
            <person name="Hirsch C.D."/>
            <person name="Visser B."/>
            <person name="Pretorius Z.A."/>
            <person name="Steffenson B.J."/>
            <person name="Schwessinger B."/>
            <person name="Dodds P.N."/>
            <person name="Figueroa M."/>
        </authorList>
    </citation>
    <scope>NUCLEOTIDE SEQUENCE [LARGE SCALE GENOMIC DNA]</scope>
    <source>
        <strain evidence="1">21-0</strain>
    </source>
</reference>
<name>A0A5B0QQ98_PUCGR</name>
<protein>
    <submittedName>
        <fullName evidence="1">Uncharacterized protein</fullName>
    </submittedName>
</protein>
<evidence type="ECO:0000313" key="2">
    <source>
        <dbReference type="Proteomes" id="UP000324748"/>
    </source>
</evidence>
<dbReference type="Proteomes" id="UP000324748">
    <property type="component" value="Unassembled WGS sequence"/>
</dbReference>
<dbReference type="EMBL" id="VSWC01000014">
    <property type="protein sequence ID" value="KAA1115350.1"/>
    <property type="molecule type" value="Genomic_DNA"/>
</dbReference>
<proteinExistence type="predicted"/>
<gene>
    <name evidence="1" type="ORF">PGT21_035475</name>
</gene>
<keyword evidence="2" id="KW-1185">Reference proteome</keyword>
<accession>A0A5B0QQ98</accession>
<evidence type="ECO:0000313" key="1">
    <source>
        <dbReference type="EMBL" id="KAA1115350.1"/>
    </source>
</evidence>
<sequence length="104" mass="11307">MVKQPSTLKTLNLCLMSKLLDLFGPPSSGPSAVGSLKTDVGVPKGLHSSCCRKNLDPCYQRPKLYFIEPSTAQYGSFGDEYNWIRSISEILSLRAPFAATAPVV</sequence>